<keyword evidence="13" id="KW-1185">Reference proteome</keyword>
<dbReference type="InterPro" id="IPR015920">
    <property type="entry name" value="Cellobiose_DH-like_cyt"/>
</dbReference>
<feature type="transmembrane region" description="Helical" evidence="8">
    <location>
        <begin position="375"/>
        <end position="393"/>
    </location>
</feature>
<protein>
    <submittedName>
        <fullName evidence="12">CBD9-like protein</fullName>
    </submittedName>
</protein>
<dbReference type="EMBL" id="JANBVN010000023">
    <property type="protein sequence ID" value="KAJ9161344.1"/>
    <property type="molecule type" value="Genomic_DNA"/>
</dbReference>
<evidence type="ECO:0000256" key="5">
    <source>
        <dbReference type="ARBA" id="ARBA00022989"/>
    </source>
</evidence>
<evidence type="ECO:0000256" key="6">
    <source>
        <dbReference type="ARBA" id="ARBA00023136"/>
    </source>
</evidence>
<evidence type="ECO:0000256" key="2">
    <source>
        <dbReference type="ARBA" id="ARBA00022448"/>
    </source>
</evidence>
<feature type="transmembrane region" description="Helical" evidence="8">
    <location>
        <begin position="273"/>
        <end position="291"/>
    </location>
</feature>
<keyword evidence="9" id="KW-0732">Signal</keyword>
<name>A0AA38VZX1_9PEZI</name>
<keyword evidence="2" id="KW-0813">Transport</keyword>
<sequence>MKPLFSPGAAVAALSLLCAGVASQGGTIRFCPGNANSVCYSVGVPTSSADSQSGNIYFQISAPATYQWVALGTGTGMAGSNMFIVYQDGSGNVTVSPRIGANHVMPTLDTSAGAAQLTVLEGSGVSEDGSTMTANVRCANCESWSGGGELSLKSTESSWIGAWRRGNSLATTSRSAGLVQHDDTVVFEFDLTKAALAADSNPFVAAAATDPGGGGNTGGGSGGGGSEGDGDGVTVVATDSNNTILVAHGVIMAIVFVILYPLGALLMPTLGRWWAHAGFQAVVWLLMWAGFGLGIKYAKYLNILFDQTHTILGTVVVCLLAIQPALGYAHHRHFLRHQRRGLVSHAHIWYGRALMLLGVVNGGLGLQLADADDSLVIAYSVVAGVMFLLYAIGKTLASIRKKQATGPGGGRRWGGRRGKNEAGSPG</sequence>
<dbReference type="SMART" id="SM00665">
    <property type="entry name" value="B561"/>
    <property type="match status" value="1"/>
</dbReference>
<feature type="domain" description="Cytochrome b561" evidence="11">
    <location>
        <begin position="247"/>
        <end position="366"/>
    </location>
</feature>
<feature type="transmembrane region" description="Helical" evidence="8">
    <location>
        <begin position="245"/>
        <end position="266"/>
    </location>
</feature>
<feature type="region of interest" description="Disordered" evidence="7">
    <location>
        <begin position="207"/>
        <end position="232"/>
    </location>
</feature>
<evidence type="ECO:0000313" key="12">
    <source>
        <dbReference type="EMBL" id="KAJ9161344.1"/>
    </source>
</evidence>
<dbReference type="Proteomes" id="UP001174691">
    <property type="component" value="Unassembled WGS sequence"/>
</dbReference>
<feature type="domain" description="DOMON" evidence="10">
    <location>
        <begin position="68"/>
        <end position="164"/>
    </location>
</feature>
<evidence type="ECO:0000313" key="13">
    <source>
        <dbReference type="Proteomes" id="UP001174691"/>
    </source>
</evidence>
<feature type="region of interest" description="Disordered" evidence="7">
    <location>
        <begin position="402"/>
        <end position="426"/>
    </location>
</feature>
<feature type="chain" id="PRO_5041374455" evidence="9">
    <location>
        <begin position="24"/>
        <end position="426"/>
    </location>
</feature>
<dbReference type="InterPro" id="IPR005018">
    <property type="entry name" value="DOMON_domain"/>
</dbReference>
<feature type="transmembrane region" description="Helical" evidence="8">
    <location>
        <begin position="349"/>
        <end position="369"/>
    </location>
</feature>
<feature type="signal peptide" evidence="9">
    <location>
        <begin position="1"/>
        <end position="23"/>
    </location>
</feature>
<dbReference type="SUPFAM" id="SSF49344">
    <property type="entry name" value="CBD9-like"/>
    <property type="match status" value="1"/>
</dbReference>
<dbReference type="InterPro" id="IPR006593">
    <property type="entry name" value="Cyt_b561/ferric_Rdtase_TM"/>
</dbReference>
<dbReference type="PANTHER" id="PTHR47797">
    <property type="entry name" value="DEHYDROGENASE, PUTATIVE (AFU_ORTHOLOGUE AFUA_8G05805)-RELATED"/>
    <property type="match status" value="1"/>
</dbReference>
<dbReference type="CDD" id="cd08760">
    <property type="entry name" value="Cyt_b561_FRRS1_like"/>
    <property type="match status" value="1"/>
</dbReference>
<dbReference type="CDD" id="cd09630">
    <property type="entry name" value="CDH_like_cytochrome"/>
    <property type="match status" value="1"/>
</dbReference>
<comment type="subcellular location">
    <subcellularLocation>
        <location evidence="1">Membrane</location>
    </subcellularLocation>
</comment>
<accession>A0AA38VZX1</accession>
<dbReference type="PANTHER" id="PTHR47797:SF4">
    <property type="entry name" value="DOMON DOMAIN-CONTAINING PROTEIN"/>
    <property type="match status" value="1"/>
</dbReference>
<evidence type="ECO:0000259" key="11">
    <source>
        <dbReference type="SMART" id="SM00665"/>
    </source>
</evidence>
<feature type="compositionally biased region" description="Gly residues" evidence="7">
    <location>
        <begin position="211"/>
        <end position="227"/>
    </location>
</feature>
<gene>
    <name evidence="12" type="ORF">NKR19_g2346</name>
</gene>
<dbReference type="Pfam" id="PF16010">
    <property type="entry name" value="CDH-cyt"/>
    <property type="match status" value="1"/>
</dbReference>
<comment type="caution">
    <text evidence="12">The sequence shown here is derived from an EMBL/GenBank/DDBJ whole genome shotgun (WGS) entry which is preliminary data.</text>
</comment>
<feature type="transmembrane region" description="Helical" evidence="8">
    <location>
        <begin position="311"/>
        <end position="329"/>
    </location>
</feature>
<keyword evidence="5 8" id="KW-1133">Transmembrane helix</keyword>
<proteinExistence type="predicted"/>
<evidence type="ECO:0000256" key="3">
    <source>
        <dbReference type="ARBA" id="ARBA00022692"/>
    </source>
</evidence>
<keyword evidence="6 8" id="KW-0472">Membrane</keyword>
<evidence type="ECO:0000256" key="4">
    <source>
        <dbReference type="ARBA" id="ARBA00022982"/>
    </source>
</evidence>
<dbReference type="Gene3D" id="1.20.120.1770">
    <property type="match status" value="1"/>
</dbReference>
<organism evidence="12 13">
    <name type="scientific">Coniochaeta hoffmannii</name>
    <dbReference type="NCBI Taxonomy" id="91930"/>
    <lineage>
        <taxon>Eukaryota</taxon>
        <taxon>Fungi</taxon>
        <taxon>Dikarya</taxon>
        <taxon>Ascomycota</taxon>
        <taxon>Pezizomycotina</taxon>
        <taxon>Sordariomycetes</taxon>
        <taxon>Sordariomycetidae</taxon>
        <taxon>Coniochaetales</taxon>
        <taxon>Coniochaetaceae</taxon>
        <taxon>Coniochaeta</taxon>
    </lineage>
</organism>
<reference evidence="12" key="1">
    <citation type="submission" date="2022-07" db="EMBL/GenBank/DDBJ databases">
        <title>Fungi with potential for degradation of polypropylene.</title>
        <authorList>
            <person name="Gostincar C."/>
        </authorList>
    </citation>
    <scope>NUCLEOTIDE SEQUENCE</scope>
    <source>
        <strain evidence="12">EXF-13287</strain>
    </source>
</reference>
<dbReference type="SMART" id="SM00664">
    <property type="entry name" value="DoH"/>
    <property type="match status" value="1"/>
</dbReference>
<evidence type="ECO:0000256" key="1">
    <source>
        <dbReference type="ARBA" id="ARBA00004370"/>
    </source>
</evidence>
<dbReference type="Gene3D" id="2.60.40.1210">
    <property type="entry name" value="Cellobiose dehydrogenase, cytochrome domain"/>
    <property type="match status" value="1"/>
</dbReference>
<evidence type="ECO:0000259" key="10">
    <source>
        <dbReference type="SMART" id="SM00664"/>
    </source>
</evidence>
<keyword evidence="3 8" id="KW-0812">Transmembrane</keyword>
<evidence type="ECO:0000256" key="9">
    <source>
        <dbReference type="SAM" id="SignalP"/>
    </source>
</evidence>
<evidence type="ECO:0000256" key="7">
    <source>
        <dbReference type="SAM" id="MobiDB-lite"/>
    </source>
</evidence>
<dbReference type="GO" id="GO:0016020">
    <property type="term" value="C:membrane"/>
    <property type="evidence" value="ECO:0007669"/>
    <property type="project" value="UniProtKB-SubCell"/>
</dbReference>
<evidence type="ECO:0000256" key="8">
    <source>
        <dbReference type="SAM" id="Phobius"/>
    </source>
</evidence>
<dbReference type="AlphaFoldDB" id="A0AA38VZX1"/>
<keyword evidence="4" id="KW-0249">Electron transport</keyword>